<gene>
    <name evidence="1" type="ORF">CEP48_03845</name>
</gene>
<reference evidence="1" key="1">
    <citation type="submission" date="2017-06" db="EMBL/GenBank/DDBJ databases">
        <title>Genome sequencing of pathogenic and non-pathogenic strains within Bisgaard taxon 40.</title>
        <authorList>
            <person name="Ladner J.T."/>
            <person name="Lovett S.P."/>
            <person name="Koroleva G."/>
            <person name="Lorch J.M."/>
        </authorList>
    </citation>
    <scope>NUCLEOTIDE SEQUENCE</scope>
    <source>
        <strain evidence="1">27576-1-I1</strain>
    </source>
</reference>
<organism evidence="1 2">
    <name type="scientific">Mergibacter septicus</name>
    <dbReference type="NCBI Taxonomy" id="221402"/>
    <lineage>
        <taxon>Bacteria</taxon>
        <taxon>Pseudomonadati</taxon>
        <taxon>Pseudomonadota</taxon>
        <taxon>Gammaproteobacteria</taxon>
        <taxon>Pasteurellales</taxon>
        <taxon>Pasteurellaceae</taxon>
        <taxon>Mergibacter</taxon>
    </lineage>
</organism>
<dbReference type="AlphaFoldDB" id="A0A8E3MG45"/>
<proteinExistence type="predicted"/>
<dbReference type="Proteomes" id="UP000955338">
    <property type="component" value="Chromosome"/>
</dbReference>
<dbReference type="RefSeq" id="WP_261920863.1">
    <property type="nucleotide sequence ID" value="NZ_CP022011.1"/>
</dbReference>
<dbReference type="PROSITE" id="PS51257">
    <property type="entry name" value="PROKAR_LIPOPROTEIN"/>
    <property type="match status" value="1"/>
</dbReference>
<evidence type="ECO:0000313" key="2">
    <source>
        <dbReference type="Proteomes" id="UP000955338"/>
    </source>
</evidence>
<dbReference type="Pfam" id="PF14366">
    <property type="entry name" value="DUF4410"/>
    <property type="match status" value="1"/>
</dbReference>
<dbReference type="EMBL" id="CP022011">
    <property type="protein sequence ID" value="QDJ14604.1"/>
    <property type="molecule type" value="Genomic_DNA"/>
</dbReference>
<evidence type="ECO:0000313" key="1">
    <source>
        <dbReference type="EMBL" id="QDJ14604.1"/>
    </source>
</evidence>
<protein>
    <submittedName>
        <fullName evidence="1">Uncharacterized protein</fullName>
    </submittedName>
</protein>
<accession>A0A8E3MG45</accession>
<dbReference type="InterPro" id="IPR025522">
    <property type="entry name" value="DUF4410"/>
</dbReference>
<name>A0A8E3MG45_9PAST</name>
<keyword evidence="2" id="KW-1185">Reference proteome</keyword>
<sequence length="160" mass="17837">MKKYFILFIAILSLFLSACSSQNSQVNLKPFDKRYKNYYLENISIQKFDDKVIKTFSTELDTALKGYGYETGDQLGIKYEILTFDKGNRALRYFVGFGADKATATIKTTLENKQKKALGSIITDASLSIGVFGGDDLIPIINAAKDVAKKIHESGILINK</sequence>